<name>A0A6A7BMA8_9PLEO</name>
<accession>A0A6A7BMA8</accession>
<dbReference type="OrthoDB" id="3799925at2759"/>
<keyword evidence="3" id="KW-1185">Reference proteome</keyword>
<gene>
    <name evidence="2" type="ORF">T440DRAFT_474680</name>
</gene>
<dbReference type="EMBL" id="MU006289">
    <property type="protein sequence ID" value="KAF2856302.1"/>
    <property type="molecule type" value="Genomic_DNA"/>
</dbReference>
<reference evidence="2" key="1">
    <citation type="submission" date="2020-01" db="EMBL/GenBank/DDBJ databases">
        <authorList>
            <consortium name="DOE Joint Genome Institute"/>
            <person name="Haridas S."/>
            <person name="Albert R."/>
            <person name="Binder M."/>
            <person name="Bloem J."/>
            <person name="Labutti K."/>
            <person name="Salamov A."/>
            <person name="Andreopoulos B."/>
            <person name="Baker S.E."/>
            <person name="Barry K."/>
            <person name="Bills G."/>
            <person name="Bluhm B.H."/>
            <person name="Cannon C."/>
            <person name="Castanera R."/>
            <person name="Culley D.E."/>
            <person name="Daum C."/>
            <person name="Ezra D."/>
            <person name="Gonzalez J.B."/>
            <person name="Henrissat B."/>
            <person name="Kuo A."/>
            <person name="Liang C."/>
            <person name="Lipzen A."/>
            <person name="Lutzoni F."/>
            <person name="Magnuson J."/>
            <person name="Mondo S."/>
            <person name="Nolan M."/>
            <person name="Ohm R."/>
            <person name="Pangilinan J."/>
            <person name="Park H.-J."/>
            <person name="Ramirez L."/>
            <person name="Alfaro M."/>
            <person name="Sun H."/>
            <person name="Tritt A."/>
            <person name="Yoshinaga Y."/>
            <person name="Zwiers L.-H."/>
            <person name="Turgeon B.G."/>
            <person name="Goodwin S.B."/>
            <person name="Spatafora J.W."/>
            <person name="Crous P.W."/>
            <person name="Grigoriev I.V."/>
        </authorList>
    </citation>
    <scope>NUCLEOTIDE SEQUENCE</scope>
    <source>
        <strain evidence="2">IPT5</strain>
    </source>
</reference>
<feature type="region of interest" description="Disordered" evidence="1">
    <location>
        <begin position="55"/>
        <end position="94"/>
    </location>
</feature>
<feature type="compositionally biased region" description="Pro residues" evidence="1">
    <location>
        <begin position="20"/>
        <end position="32"/>
    </location>
</feature>
<dbReference type="Proteomes" id="UP000799423">
    <property type="component" value="Unassembled WGS sequence"/>
</dbReference>
<dbReference type="AlphaFoldDB" id="A0A6A7BMA8"/>
<evidence type="ECO:0000313" key="2">
    <source>
        <dbReference type="EMBL" id="KAF2856302.1"/>
    </source>
</evidence>
<proteinExistence type="predicted"/>
<evidence type="ECO:0000256" key="1">
    <source>
        <dbReference type="SAM" id="MobiDB-lite"/>
    </source>
</evidence>
<protein>
    <submittedName>
        <fullName evidence="2">Uncharacterized protein</fullName>
    </submittedName>
</protein>
<feature type="region of interest" description="Disordered" evidence="1">
    <location>
        <begin position="1"/>
        <end position="32"/>
    </location>
</feature>
<evidence type="ECO:0000313" key="3">
    <source>
        <dbReference type="Proteomes" id="UP000799423"/>
    </source>
</evidence>
<sequence>MFAPLHAIQDAKPPIRQCLPTPPPTSPFPSPPTPQIFSLTRTTQKMWSFYRKFKKQPTPTNPISTPPPPTQHPYPSPPSFTPHSSTQPPRTTRPYTLFFPDLQETLPYNPTTTTNQSNAFNSQRATGMNELQQLQFVEQLKYSIIDNAKLIFTPPMQQTIFKVIIVRRERHRVAAFAPGFGDEGMVFVALLVGVARDRDGDGSGNGGAEERGKIRVVEQSCGEECMADAVEGLWWGGLTC</sequence>
<feature type="compositionally biased region" description="Pro residues" evidence="1">
    <location>
        <begin position="64"/>
        <end position="80"/>
    </location>
</feature>
<organism evidence="2 3">
    <name type="scientific">Plenodomus tracheiphilus IPT5</name>
    <dbReference type="NCBI Taxonomy" id="1408161"/>
    <lineage>
        <taxon>Eukaryota</taxon>
        <taxon>Fungi</taxon>
        <taxon>Dikarya</taxon>
        <taxon>Ascomycota</taxon>
        <taxon>Pezizomycotina</taxon>
        <taxon>Dothideomycetes</taxon>
        <taxon>Pleosporomycetidae</taxon>
        <taxon>Pleosporales</taxon>
        <taxon>Pleosporineae</taxon>
        <taxon>Leptosphaeriaceae</taxon>
        <taxon>Plenodomus</taxon>
    </lineage>
</organism>